<dbReference type="InterPro" id="IPR005467">
    <property type="entry name" value="His_kinase_dom"/>
</dbReference>
<dbReference type="EC" id="2.7.13.3" evidence="3"/>
<dbReference type="GO" id="GO:0016036">
    <property type="term" value="P:cellular response to phosphate starvation"/>
    <property type="evidence" value="ECO:0007669"/>
    <property type="project" value="TreeGrafter"/>
</dbReference>
<proteinExistence type="predicted"/>
<dbReference type="AlphaFoldDB" id="A0A2R5HI58"/>
<evidence type="ECO:0000256" key="10">
    <source>
        <dbReference type="ARBA" id="ARBA00023136"/>
    </source>
</evidence>
<keyword evidence="8 11" id="KW-1133">Transmembrane helix</keyword>
<dbReference type="GO" id="GO:0005886">
    <property type="term" value="C:plasma membrane"/>
    <property type="evidence" value="ECO:0007669"/>
    <property type="project" value="UniProtKB-SubCell"/>
</dbReference>
<organism evidence="13 14">
    <name type="scientific">Lactococcus termiticola</name>
    <dbReference type="NCBI Taxonomy" id="2169526"/>
    <lineage>
        <taxon>Bacteria</taxon>
        <taxon>Bacillati</taxon>
        <taxon>Bacillota</taxon>
        <taxon>Bacilli</taxon>
        <taxon>Lactobacillales</taxon>
        <taxon>Streptococcaceae</taxon>
        <taxon>Lactococcus</taxon>
    </lineage>
</organism>
<evidence type="ECO:0000256" key="4">
    <source>
        <dbReference type="ARBA" id="ARBA00022475"/>
    </source>
</evidence>
<keyword evidence="4" id="KW-1003">Cell membrane</keyword>
<feature type="domain" description="Histidine kinase" evidence="12">
    <location>
        <begin position="97"/>
        <end position="295"/>
    </location>
</feature>
<evidence type="ECO:0000256" key="5">
    <source>
        <dbReference type="ARBA" id="ARBA00022679"/>
    </source>
</evidence>
<dbReference type="PANTHER" id="PTHR45453:SF2">
    <property type="entry name" value="HISTIDINE KINASE"/>
    <property type="match status" value="1"/>
</dbReference>
<keyword evidence="14" id="KW-1185">Reference proteome</keyword>
<dbReference type="OrthoDB" id="9780487at2"/>
<dbReference type="Gene3D" id="3.30.565.10">
    <property type="entry name" value="Histidine kinase-like ATPase, C-terminal domain"/>
    <property type="match status" value="1"/>
</dbReference>
<dbReference type="InterPro" id="IPR036890">
    <property type="entry name" value="HATPase_C_sf"/>
</dbReference>
<keyword evidence="10 11" id="KW-0472">Membrane</keyword>
<comment type="subcellular location">
    <subcellularLocation>
        <location evidence="2">Cell membrane</location>
        <topology evidence="2">Multi-pass membrane protein</topology>
    </subcellularLocation>
</comment>
<dbReference type="SUPFAM" id="SSF55874">
    <property type="entry name" value="ATPase domain of HSP90 chaperone/DNA topoisomerase II/histidine kinase"/>
    <property type="match status" value="1"/>
</dbReference>
<name>A0A2R5HI58_9LACT</name>
<evidence type="ECO:0000256" key="7">
    <source>
        <dbReference type="ARBA" id="ARBA00022777"/>
    </source>
</evidence>
<keyword evidence="5" id="KW-0808">Transferase</keyword>
<evidence type="ECO:0000256" key="1">
    <source>
        <dbReference type="ARBA" id="ARBA00000085"/>
    </source>
</evidence>
<dbReference type="GO" id="GO:0004721">
    <property type="term" value="F:phosphoprotein phosphatase activity"/>
    <property type="evidence" value="ECO:0007669"/>
    <property type="project" value="TreeGrafter"/>
</dbReference>
<keyword evidence="7 13" id="KW-0418">Kinase</keyword>
<comment type="catalytic activity">
    <reaction evidence="1">
        <text>ATP + protein L-histidine = ADP + protein N-phospho-L-histidine.</text>
        <dbReference type="EC" id="2.7.13.3"/>
    </reaction>
</comment>
<comment type="caution">
    <text evidence="13">The sequence shown here is derived from an EMBL/GenBank/DDBJ whole genome shotgun (WGS) entry which is preliminary data.</text>
</comment>
<dbReference type="InterPro" id="IPR003594">
    <property type="entry name" value="HATPase_dom"/>
</dbReference>
<keyword evidence="9" id="KW-0902">Two-component regulatory system</keyword>
<dbReference type="InterPro" id="IPR050351">
    <property type="entry name" value="BphY/WalK/GraS-like"/>
</dbReference>
<evidence type="ECO:0000313" key="14">
    <source>
        <dbReference type="Proteomes" id="UP000245021"/>
    </source>
</evidence>
<keyword evidence="6 11" id="KW-0812">Transmembrane</keyword>
<evidence type="ECO:0000256" key="8">
    <source>
        <dbReference type="ARBA" id="ARBA00022989"/>
    </source>
</evidence>
<evidence type="ECO:0000256" key="2">
    <source>
        <dbReference type="ARBA" id="ARBA00004651"/>
    </source>
</evidence>
<dbReference type="PROSITE" id="PS50109">
    <property type="entry name" value="HIS_KIN"/>
    <property type="match status" value="1"/>
</dbReference>
<evidence type="ECO:0000256" key="11">
    <source>
        <dbReference type="SAM" id="Phobius"/>
    </source>
</evidence>
<dbReference type="RefSeq" id="WP_109244939.1">
    <property type="nucleotide sequence ID" value="NZ_BFFO01000001.1"/>
</dbReference>
<reference evidence="13 14" key="1">
    <citation type="journal article" date="2018" name="Genome Announc.">
        <title>Draft Genome Sequence of Lactococcus sp. Strain NtB2 (JCM 32569), Isolated from the Gut of the Higher Termite Nasutitermes takasagoensis.</title>
        <authorList>
            <person name="Noda S."/>
            <person name="Aihara C."/>
            <person name="Yuki M."/>
            <person name="Ohkuma M."/>
        </authorList>
    </citation>
    <scope>NUCLEOTIDE SEQUENCE [LARGE SCALE GENOMIC DNA]</scope>
    <source>
        <strain evidence="13 14">NtB2</strain>
    </source>
</reference>
<evidence type="ECO:0000256" key="3">
    <source>
        <dbReference type="ARBA" id="ARBA00012438"/>
    </source>
</evidence>
<gene>
    <name evidence="13" type="ORF">NtB2_00042</name>
</gene>
<evidence type="ECO:0000256" key="6">
    <source>
        <dbReference type="ARBA" id="ARBA00022692"/>
    </source>
</evidence>
<accession>A0A2R5HI58</accession>
<protein>
    <recommendedName>
        <fullName evidence="3">histidine kinase</fullName>
        <ecNumber evidence="3">2.7.13.3</ecNumber>
    </recommendedName>
</protein>
<feature type="transmembrane region" description="Helical" evidence="11">
    <location>
        <begin position="37"/>
        <end position="58"/>
    </location>
</feature>
<feature type="transmembrane region" description="Helical" evidence="11">
    <location>
        <begin position="12"/>
        <end position="31"/>
    </location>
</feature>
<evidence type="ECO:0000256" key="9">
    <source>
        <dbReference type="ARBA" id="ARBA00023012"/>
    </source>
</evidence>
<dbReference type="PANTHER" id="PTHR45453">
    <property type="entry name" value="PHOSPHATE REGULON SENSOR PROTEIN PHOR"/>
    <property type="match status" value="1"/>
</dbReference>
<sequence length="295" mass="34376">MDLSDYFKTKRAEFLLFFLSLAVYLLTFVLWHLPLFALINATALVIVMIFVYSFFNYLRFRKEVKERFELECRLDELTKKVSEIELADKEQRDLMRIWSHQMKVPIAAMDLMLQTSETISSRDLERQLFALDNYLNMLLESVRIKNLSTDFRFEEVSLADLVRSIIKKYANFFIQKDLSVEIDGDWQLTTDRRWLTIALEQLVNNAVKYTDKGGLIVRISEGEIRLIDTGRGILPEDVPRLFEHGFTGYNGHLNQQKSTGLGLYLTKLIFDKLGFKAEVNSEVGKGTEIVIRKMS</sequence>
<dbReference type="Pfam" id="PF02518">
    <property type="entry name" value="HATPase_c"/>
    <property type="match status" value="1"/>
</dbReference>
<evidence type="ECO:0000259" key="12">
    <source>
        <dbReference type="PROSITE" id="PS50109"/>
    </source>
</evidence>
<dbReference type="EMBL" id="BFFO01000001">
    <property type="protein sequence ID" value="GBG95940.1"/>
    <property type="molecule type" value="Genomic_DNA"/>
</dbReference>
<dbReference type="SMART" id="SM00387">
    <property type="entry name" value="HATPase_c"/>
    <property type="match status" value="1"/>
</dbReference>
<evidence type="ECO:0000313" key="13">
    <source>
        <dbReference type="EMBL" id="GBG95940.1"/>
    </source>
</evidence>
<dbReference type="Proteomes" id="UP000245021">
    <property type="component" value="Unassembled WGS sequence"/>
</dbReference>
<dbReference type="GO" id="GO:0000155">
    <property type="term" value="F:phosphorelay sensor kinase activity"/>
    <property type="evidence" value="ECO:0007669"/>
    <property type="project" value="TreeGrafter"/>
</dbReference>